<evidence type="ECO:0000256" key="1">
    <source>
        <dbReference type="SAM" id="MobiDB-lite"/>
    </source>
</evidence>
<gene>
    <name evidence="2" type="ORF">IAD49_02620</name>
</gene>
<accession>A0A9D1HUD0</accession>
<organism evidence="2 3">
    <name type="scientific">Candidatus Fimihabitans intestinipullorum</name>
    <dbReference type="NCBI Taxonomy" id="2840820"/>
    <lineage>
        <taxon>Bacteria</taxon>
        <taxon>Bacillati</taxon>
        <taxon>Mycoplasmatota</taxon>
        <taxon>Mycoplasmatota incertae sedis</taxon>
        <taxon>Candidatus Fimihabitans</taxon>
    </lineage>
</organism>
<evidence type="ECO:0000313" key="2">
    <source>
        <dbReference type="EMBL" id="HIU22457.1"/>
    </source>
</evidence>
<dbReference type="Proteomes" id="UP000824087">
    <property type="component" value="Unassembled WGS sequence"/>
</dbReference>
<sequence length="637" mass="71048">MENYFDEYKKVIDGAIDHDTIQKCIDMIDNSVRLTAEEKEDLMLHAQSKLSDLSSKHRGKVGNFAKRHWKKLALAGVVLTTGIGGYTLGNMNSGVAMNDSNQNATVTNLDKLYAPVDESLQSFNPNVNDELVENLSEFRAENIEKGISIDEGVSLDRENLGNVDSANLVRFALAMNMNGQWDERDIAAMDGIITTVEDLDRAFLNQAHIYAEDFATITSDTTLDWENVISSNKEREPIEQRQELWLQYREAKTDAEREEAASKLNDLITKTWTTDTYTKYSAQTMYFVSLLDDEMRIMTINAAEGQQVMTDDVFRIASEGMPIDNDCEKEVKDEIEKARGQEDYSQVVSSTLRGQYRKAWRDQFEKIENYQEKIEEGTFAVPEEENATFDEIIIQINELTDKLIKENGYKYVANPSRDDFRNSLDVSGAQIPSTVDESTQIENGYVIDKVIGGPSDTGKGSNNTTGGEVISESPITPAPGIVQKPDGSFSTDDGHDITINPGGGEYDPDIPMYDPNEAEDNLNQDSTVEFEPLPEEDQIVVDNNGNQIQEDENHTFVDGGNQVEVDSNGNAWVVEEGDALTPEEEQAIRDQIQAELDKENANAPVTPTTEAIQDLEQEKAALLEASKNQVTQGGMQK</sequence>
<reference evidence="2" key="2">
    <citation type="journal article" date="2021" name="PeerJ">
        <title>Extensive microbial diversity within the chicken gut microbiome revealed by metagenomics and culture.</title>
        <authorList>
            <person name="Gilroy R."/>
            <person name="Ravi A."/>
            <person name="Getino M."/>
            <person name="Pursley I."/>
            <person name="Horton D.L."/>
            <person name="Alikhan N.F."/>
            <person name="Baker D."/>
            <person name="Gharbi K."/>
            <person name="Hall N."/>
            <person name="Watson M."/>
            <person name="Adriaenssens E.M."/>
            <person name="Foster-Nyarko E."/>
            <person name="Jarju S."/>
            <person name="Secka A."/>
            <person name="Antonio M."/>
            <person name="Oren A."/>
            <person name="Chaudhuri R.R."/>
            <person name="La Ragione R."/>
            <person name="Hildebrand F."/>
            <person name="Pallen M.J."/>
        </authorList>
    </citation>
    <scope>NUCLEOTIDE SEQUENCE</scope>
    <source>
        <strain evidence="2">CHK197-8231</strain>
    </source>
</reference>
<name>A0A9D1HUD0_9BACT</name>
<reference evidence="2" key="1">
    <citation type="submission" date="2020-10" db="EMBL/GenBank/DDBJ databases">
        <authorList>
            <person name="Gilroy R."/>
        </authorList>
    </citation>
    <scope>NUCLEOTIDE SEQUENCE</scope>
    <source>
        <strain evidence="2">CHK197-8231</strain>
    </source>
</reference>
<dbReference type="EMBL" id="DVML01000014">
    <property type="protein sequence ID" value="HIU22457.1"/>
    <property type="molecule type" value="Genomic_DNA"/>
</dbReference>
<evidence type="ECO:0000313" key="3">
    <source>
        <dbReference type="Proteomes" id="UP000824087"/>
    </source>
</evidence>
<dbReference type="AlphaFoldDB" id="A0A9D1HUD0"/>
<comment type="caution">
    <text evidence="2">The sequence shown here is derived from an EMBL/GenBank/DDBJ whole genome shotgun (WGS) entry which is preliminary data.</text>
</comment>
<feature type="region of interest" description="Disordered" evidence="1">
    <location>
        <begin position="450"/>
        <end position="510"/>
    </location>
</feature>
<protein>
    <submittedName>
        <fullName evidence="2">Uncharacterized protein</fullName>
    </submittedName>
</protein>
<proteinExistence type="predicted"/>